<dbReference type="Proteomes" id="UP000693970">
    <property type="component" value="Unassembled WGS sequence"/>
</dbReference>
<feature type="compositionally biased region" description="Polar residues" evidence="1">
    <location>
        <begin position="127"/>
        <end position="136"/>
    </location>
</feature>
<evidence type="ECO:0000313" key="3">
    <source>
        <dbReference type="Proteomes" id="UP000693970"/>
    </source>
</evidence>
<organism evidence="2 3">
    <name type="scientific">Nitzschia inconspicua</name>
    <dbReference type="NCBI Taxonomy" id="303405"/>
    <lineage>
        <taxon>Eukaryota</taxon>
        <taxon>Sar</taxon>
        <taxon>Stramenopiles</taxon>
        <taxon>Ochrophyta</taxon>
        <taxon>Bacillariophyta</taxon>
        <taxon>Bacillariophyceae</taxon>
        <taxon>Bacillariophycidae</taxon>
        <taxon>Bacillariales</taxon>
        <taxon>Bacillariaceae</taxon>
        <taxon>Nitzschia</taxon>
    </lineage>
</organism>
<reference evidence="2" key="1">
    <citation type="journal article" date="2021" name="Sci. Rep.">
        <title>Diploid genomic architecture of Nitzschia inconspicua, an elite biomass production diatom.</title>
        <authorList>
            <person name="Oliver A."/>
            <person name="Podell S."/>
            <person name="Pinowska A."/>
            <person name="Traller J.C."/>
            <person name="Smith S.R."/>
            <person name="McClure R."/>
            <person name="Beliaev A."/>
            <person name="Bohutskyi P."/>
            <person name="Hill E.A."/>
            <person name="Rabines A."/>
            <person name="Zheng H."/>
            <person name="Allen L.Z."/>
            <person name="Kuo A."/>
            <person name="Grigoriev I.V."/>
            <person name="Allen A.E."/>
            <person name="Hazlebeck D."/>
            <person name="Allen E.E."/>
        </authorList>
    </citation>
    <scope>NUCLEOTIDE SEQUENCE</scope>
    <source>
        <strain evidence="2">Hildebrandi</strain>
    </source>
</reference>
<evidence type="ECO:0000313" key="2">
    <source>
        <dbReference type="EMBL" id="KAG7337755.1"/>
    </source>
</evidence>
<protein>
    <submittedName>
        <fullName evidence="2">Uncharacterized protein</fullName>
    </submittedName>
</protein>
<reference evidence="2" key="2">
    <citation type="submission" date="2021-04" db="EMBL/GenBank/DDBJ databases">
        <authorList>
            <person name="Podell S."/>
        </authorList>
    </citation>
    <scope>NUCLEOTIDE SEQUENCE</scope>
    <source>
        <strain evidence="2">Hildebrandi</strain>
    </source>
</reference>
<evidence type="ECO:0000256" key="1">
    <source>
        <dbReference type="SAM" id="MobiDB-lite"/>
    </source>
</evidence>
<comment type="caution">
    <text evidence="2">The sequence shown here is derived from an EMBL/GenBank/DDBJ whole genome shotgun (WGS) entry which is preliminary data.</text>
</comment>
<proteinExistence type="predicted"/>
<keyword evidence="3" id="KW-1185">Reference proteome</keyword>
<dbReference type="AlphaFoldDB" id="A0A9K3K6X4"/>
<accession>A0A9K3K6X4</accession>
<sequence>MWEHCYKWDTRNKARHGKDDDSKAKLRLEKAHRSIRALFLHAQRRSFYPTVVEHFHIETDNQNRETWLETYEPMIMQNAKHRESTLDGRLHQIDEVFTSTHNVTRDNLTIGQTSTDNTPHHCHSPKGSISNTTTLP</sequence>
<feature type="region of interest" description="Disordered" evidence="1">
    <location>
        <begin position="111"/>
        <end position="136"/>
    </location>
</feature>
<dbReference type="EMBL" id="JAGRRH010000075">
    <property type="protein sequence ID" value="KAG7337755.1"/>
    <property type="molecule type" value="Genomic_DNA"/>
</dbReference>
<gene>
    <name evidence="2" type="ORF">IV203_020326</name>
</gene>
<name>A0A9K3K6X4_9STRA</name>